<dbReference type="RefSeq" id="WP_050532389.1">
    <property type="nucleotide sequence ID" value="NZ_AQQZ01000011.1"/>
</dbReference>
<dbReference type="OrthoDB" id="733404at2"/>
<evidence type="ECO:0000256" key="1">
    <source>
        <dbReference type="ARBA" id="ARBA00004613"/>
    </source>
</evidence>
<dbReference type="PROSITE" id="PS00330">
    <property type="entry name" value="HEMOLYSIN_CALCIUM"/>
    <property type="match status" value="4"/>
</dbReference>
<dbReference type="PRINTS" id="PR00313">
    <property type="entry name" value="CABNDNGRPT"/>
</dbReference>
<evidence type="ECO:0000313" key="3">
    <source>
        <dbReference type="EMBL" id="KNG92231.1"/>
    </source>
</evidence>
<gene>
    <name evidence="3" type="ORF">ATO11_18405</name>
</gene>
<name>A0A0L1JKF7_9RHOB</name>
<reference evidence="3 4" key="1">
    <citation type="journal article" date="2015" name="Int. J. Syst. Evol. Microbiol.">
        <title>Aestuariivita atlantica sp. nov., isolated from deep sea sediment of the Atlantic Ocean.</title>
        <authorList>
            <person name="Li G."/>
            <person name="Lai Q."/>
            <person name="Du Y."/>
            <person name="Liu X."/>
            <person name="Sun F."/>
            <person name="Shao Z."/>
        </authorList>
    </citation>
    <scope>NUCLEOTIDE SEQUENCE [LARGE SCALE GENOMIC DNA]</scope>
    <source>
        <strain evidence="3 4">22II-S11-z3</strain>
    </source>
</reference>
<dbReference type="InterPro" id="IPR011049">
    <property type="entry name" value="Serralysin-like_metalloprot_C"/>
</dbReference>
<evidence type="ECO:0000313" key="4">
    <source>
        <dbReference type="Proteomes" id="UP000036938"/>
    </source>
</evidence>
<protein>
    <submittedName>
        <fullName evidence="3">Uncharacterized protein</fullName>
    </submittedName>
</protein>
<dbReference type="InterPro" id="IPR050557">
    <property type="entry name" value="RTX_toxin/Mannuronan_C5-epim"/>
</dbReference>
<dbReference type="GO" id="GO:0005509">
    <property type="term" value="F:calcium ion binding"/>
    <property type="evidence" value="ECO:0007669"/>
    <property type="project" value="InterPro"/>
</dbReference>
<dbReference type="PANTHER" id="PTHR38340">
    <property type="entry name" value="S-LAYER PROTEIN"/>
    <property type="match status" value="1"/>
</dbReference>
<keyword evidence="4" id="KW-1185">Reference proteome</keyword>
<dbReference type="SUPFAM" id="SSF51120">
    <property type="entry name" value="beta-Roll"/>
    <property type="match status" value="3"/>
</dbReference>
<dbReference type="STRING" id="1317121.ATO11_18405"/>
<sequence length="507" mass="51745">MPTMTVSGDLNARITQFQTAFDGGIARGSGSSMSVSSGASATVALSGSGLSVASSGSTFINGTVNEMVLQELDLNNIPDFFIWLTISDISESGANLFELIERTSTTATGRFDEAYFADFLAGEDWAITGEDGDDTIAPGVEISLGRNDTIDGGAGDDSLDGGAGRDVVLGGTGNDTIVAAGSDDVDAGADDDLILADRTMDGSVDGGADSDTLRLLASADGVAVDLAAGTFGAGGTVAGIEVVEALGTGDDTLTGDDGANRLLADGGADLLQGGAGIDTLQGGDGDDTLDGGAGADVLEGGDGYDVASYESATRSVRVDLQNPAISFGDAVGDTFVDIEEFQTGGGIDQLRGDGSENIFRTGGVSDRLYGRAGDDMLFGEAGADAFYGGLGADTMTAGDDAGRRDRFIYFNAAESDVGAGNRDVITDYVPGEDRIELSRIDADITQGFKQRFDFIGDAAFSNTAGELRFEQQGGITLVQADRDGDGIADFEIELTGTLTLTTDDFLI</sequence>
<dbReference type="EMBL" id="AQQZ01000011">
    <property type="protein sequence ID" value="KNG92231.1"/>
    <property type="molecule type" value="Genomic_DNA"/>
</dbReference>
<organism evidence="3 4">
    <name type="scientific">Pseudaestuariivita atlantica</name>
    <dbReference type="NCBI Taxonomy" id="1317121"/>
    <lineage>
        <taxon>Bacteria</taxon>
        <taxon>Pseudomonadati</taxon>
        <taxon>Pseudomonadota</taxon>
        <taxon>Alphaproteobacteria</taxon>
        <taxon>Rhodobacterales</taxon>
        <taxon>Paracoccaceae</taxon>
        <taxon>Pseudaestuariivita</taxon>
    </lineage>
</organism>
<dbReference type="InterPro" id="IPR001343">
    <property type="entry name" value="Hemolysn_Ca-bd"/>
</dbReference>
<dbReference type="InterPro" id="IPR018511">
    <property type="entry name" value="Hemolysin-typ_Ca-bd_CS"/>
</dbReference>
<comment type="subcellular location">
    <subcellularLocation>
        <location evidence="1">Secreted</location>
    </subcellularLocation>
</comment>
<dbReference type="Pfam" id="PF00353">
    <property type="entry name" value="HemolysinCabind"/>
    <property type="match status" value="4"/>
</dbReference>
<accession>A0A0L1JKF7</accession>
<comment type="caution">
    <text evidence="3">The sequence shown here is derived from an EMBL/GenBank/DDBJ whole genome shotgun (WGS) entry which is preliminary data.</text>
</comment>
<evidence type="ECO:0000256" key="2">
    <source>
        <dbReference type="ARBA" id="ARBA00022525"/>
    </source>
</evidence>
<dbReference type="PANTHER" id="PTHR38340:SF1">
    <property type="entry name" value="S-LAYER PROTEIN"/>
    <property type="match status" value="1"/>
</dbReference>
<dbReference type="AlphaFoldDB" id="A0A0L1JKF7"/>
<dbReference type="GO" id="GO:0005615">
    <property type="term" value="C:extracellular space"/>
    <property type="evidence" value="ECO:0007669"/>
    <property type="project" value="InterPro"/>
</dbReference>
<proteinExistence type="predicted"/>
<keyword evidence="2" id="KW-0964">Secreted</keyword>
<dbReference type="PATRIC" id="fig|1317121.7.peg.777"/>
<dbReference type="Gene3D" id="2.150.10.10">
    <property type="entry name" value="Serralysin-like metalloprotease, C-terminal"/>
    <property type="match status" value="3"/>
</dbReference>
<dbReference type="Proteomes" id="UP000036938">
    <property type="component" value="Unassembled WGS sequence"/>
</dbReference>